<dbReference type="NCBIfam" id="TIGR00431">
    <property type="entry name" value="TruB"/>
    <property type="match status" value="1"/>
</dbReference>
<dbReference type="OrthoDB" id="9802309at2"/>
<comment type="caution">
    <text evidence="8">The sequence shown here is derived from an EMBL/GenBank/DDBJ whole genome shotgun (WGS) entry which is preliminary data.</text>
</comment>
<dbReference type="HAMAP" id="MF_01080">
    <property type="entry name" value="TruB_bact"/>
    <property type="match status" value="1"/>
</dbReference>
<gene>
    <name evidence="5 8" type="primary">truB</name>
    <name evidence="8" type="ORF">DW099_09060</name>
</gene>
<dbReference type="EMBL" id="QRMS01000002">
    <property type="protein sequence ID" value="RHJ88518.1"/>
    <property type="molecule type" value="Genomic_DNA"/>
</dbReference>
<evidence type="ECO:0000313" key="8">
    <source>
        <dbReference type="EMBL" id="RHJ88518.1"/>
    </source>
</evidence>
<evidence type="ECO:0000256" key="4">
    <source>
        <dbReference type="ARBA" id="ARBA00023235"/>
    </source>
</evidence>
<keyword evidence="3 5" id="KW-0819">tRNA processing</keyword>
<dbReference type="GO" id="GO:0160148">
    <property type="term" value="F:tRNA pseudouridine(55) synthase activity"/>
    <property type="evidence" value="ECO:0007669"/>
    <property type="project" value="UniProtKB-EC"/>
</dbReference>
<dbReference type="GO" id="GO:0031119">
    <property type="term" value="P:tRNA pseudouridine synthesis"/>
    <property type="evidence" value="ECO:0007669"/>
    <property type="project" value="UniProtKB-UniRule"/>
</dbReference>
<evidence type="ECO:0000256" key="5">
    <source>
        <dbReference type="HAMAP-Rule" id="MF_01080"/>
    </source>
</evidence>
<feature type="domain" description="tRNA pseudouridylate synthase B C-terminal" evidence="7">
    <location>
        <begin position="178"/>
        <end position="234"/>
    </location>
</feature>
<dbReference type="RefSeq" id="WP_118335188.1">
    <property type="nucleotide sequence ID" value="NZ_AP025567.1"/>
</dbReference>
<dbReference type="GO" id="GO:1990481">
    <property type="term" value="P:mRNA pseudouridine synthesis"/>
    <property type="evidence" value="ECO:0007669"/>
    <property type="project" value="TreeGrafter"/>
</dbReference>
<evidence type="ECO:0000259" key="6">
    <source>
        <dbReference type="Pfam" id="PF01509"/>
    </source>
</evidence>
<dbReference type="InterPro" id="IPR002501">
    <property type="entry name" value="PsdUridine_synth_N"/>
</dbReference>
<comment type="catalytic activity">
    <reaction evidence="1 5">
        <text>uridine(55) in tRNA = pseudouridine(55) in tRNA</text>
        <dbReference type="Rhea" id="RHEA:42532"/>
        <dbReference type="Rhea" id="RHEA-COMP:10101"/>
        <dbReference type="Rhea" id="RHEA-COMP:10102"/>
        <dbReference type="ChEBI" id="CHEBI:65314"/>
        <dbReference type="ChEBI" id="CHEBI:65315"/>
        <dbReference type="EC" id="5.4.99.25"/>
    </reaction>
</comment>
<accession>A0A415E4H7</accession>
<dbReference type="Proteomes" id="UP000284841">
    <property type="component" value="Unassembled WGS sequence"/>
</dbReference>
<name>A0A415E4H7_9FIRM</name>
<evidence type="ECO:0000256" key="3">
    <source>
        <dbReference type="ARBA" id="ARBA00022694"/>
    </source>
</evidence>
<proteinExistence type="inferred from homology"/>
<feature type="domain" description="Pseudouridine synthase II N-terminal" evidence="6">
    <location>
        <begin position="25"/>
        <end position="177"/>
    </location>
</feature>
<dbReference type="CDD" id="cd02573">
    <property type="entry name" value="PseudoU_synth_EcTruB"/>
    <property type="match status" value="1"/>
</dbReference>
<dbReference type="Pfam" id="PF16198">
    <property type="entry name" value="TruB_C_2"/>
    <property type="match status" value="1"/>
</dbReference>
<evidence type="ECO:0000256" key="2">
    <source>
        <dbReference type="ARBA" id="ARBA00005642"/>
    </source>
</evidence>
<dbReference type="InterPro" id="IPR014780">
    <property type="entry name" value="tRNA_psdUridine_synth_TruB"/>
</dbReference>
<sequence>MITEGILNINKPQNMTSHDVVSVMRRTLGIKKIGHTGTLDPMATGVLPICIGRSTRIMEYLDLDMKQYRCTMVLGVVTDTQDVWGQTLERFDTSQVDEEKVRAAFAGFHGVIDQKPPMYSALKVNGKKLYEYARAGIEVEVKTRKIFIKSLEIEEINLSAEEKTVTFTVECSKGTYIRTICQDAGDFLGCGGTLKSLVRTRSGIFDIASAIDLESLKGWSLEKIELRLQQTFEPLVHFGKVVADQIAAVQFASGWHLPLDKCEIVKRPEYEDGSFCLPMREEYKKAYNVFGRIEGKEVFLGVAFYDDNDKKLVADKVFYVR</sequence>
<keyword evidence="4 5" id="KW-0413">Isomerase</keyword>
<comment type="function">
    <text evidence="5">Responsible for synthesis of pseudouridine from uracil-55 in the psi GC loop of transfer RNAs.</text>
</comment>
<dbReference type="SUPFAM" id="SSF55120">
    <property type="entry name" value="Pseudouridine synthase"/>
    <property type="match status" value="1"/>
</dbReference>
<dbReference type="PANTHER" id="PTHR13767:SF2">
    <property type="entry name" value="PSEUDOURIDYLATE SYNTHASE TRUB1"/>
    <property type="match status" value="1"/>
</dbReference>
<dbReference type="STRING" id="1776384.GCA_900086585_04163"/>
<dbReference type="PANTHER" id="PTHR13767">
    <property type="entry name" value="TRNA-PSEUDOURIDINE SYNTHASE"/>
    <property type="match status" value="1"/>
</dbReference>
<protein>
    <recommendedName>
        <fullName evidence="5">tRNA pseudouridine synthase B</fullName>
        <ecNumber evidence="5">5.4.99.25</ecNumber>
    </recommendedName>
    <alternativeName>
        <fullName evidence="5">tRNA pseudouridine(55) synthase</fullName>
        <shortName evidence="5">Psi55 synthase</shortName>
    </alternativeName>
    <alternativeName>
        <fullName evidence="5">tRNA pseudouridylate synthase</fullName>
    </alternativeName>
    <alternativeName>
        <fullName evidence="5">tRNA-uridine isomerase</fullName>
    </alternativeName>
</protein>
<keyword evidence="9" id="KW-1185">Reference proteome</keyword>
<dbReference type="GO" id="GO:0003723">
    <property type="term" value="F:RNA binding"/>
    <property type="evidence" value="ECO:0007669"/>
    <property type="project" value="InterPro"/>
</dbReference>
<organism evidence="8 9">
    <name type="scientific">Emergencia timonensis</name>
    <dbReference type="NCBI Taxonomy" id="1776384"/>
    <lineage>
        <taxon>Bacteria</taxon>
        <taxon>Bacillati</taxon>
        <taxon>Bacillota</taxon>
        <taxon>Clostridia</taxon>
        <taxon>Peptostreptococcales</taxon>
        <taxon>Anaerovoracaceae</taxon>
        <taxon>Emergencia</taxon>
    </lineage>
</organism>
<dbReference type="Pfam" id="PF01509">
    <property type="entry name" value="TruB_N"/>
    <property type="match status" value="1"/>
</dbReference>
<evidence type="ECO:0000256" key="1">
    <source>
        <dbReference type="ARBA" id="ARBA00000385"/>
    </source>
</evidence>
<reference evidence="8 9" key="1">
    <citation type="submission" date="2018-08" db="EMBL/GenBank/DDBJ databases">
        <title>A genome reference for cultivated species of the human gut microbiota.</title>
        <authorList>
            <person name="Zou Y."/>
            <person name="Xue W."/>
            <person name="Luo G."/>
        </authorList>
    </citation>
    <scope>NUCLEOTIDE SEQUENCE [LARGE SCALE GENOMIC DNA]</scope>
    <source>
        <strain evidence="8 9">AM07-24</strain>
    </source>
</reference>
<dbReference type="InterPro" id="IPR032819">
    <property type="entry name" value="TruB_C"/>
</dbReference>
<dbReference type="AlphaFoldDB" id="A0A415E4H7"/>
<dbReference type="InterPro" id="IPR020103">
    <property type="entry name" value="PsdUridine_synth_cat_dom_sf"/>
</dbReference>
<evidence type="ECO:0000313" key="9">
    <source>
        <dbReference type="Proteomes" id="UP000284841"/>
    </source>
</evidence>
<dbReference type="EC" id="5.4.99.25" evidence="5"/>
<evidence type="ECO:0000259" key="7">
    <source>
        <dbReference type="Pfam" id="PF16198"/>
    </source>
</evidence>
<dbReference type="Gene3D" id="3.30.2350.10">
    <property type="entry name" value="Pseudouridine synthase"/>
    <property type="match status" value="1"/>
</dbReference>
<comment type="similarity">
    <text evidence="2 5">Belongs to the pseudouridine synthase TruB family. Type 1 subfamily.</text>
</comment>
<feature type="active site" description="Nucleophile" evidence="5">
    <location>
        <position position="40"/>
    </location>
</feature>